<evidence type="ECO:0000313" key="3">
    <source>
        <dbReference type="EMBL" id="KAA0024861.1"/>
    </source>
</evidence>
<dbReference type="Gene3D" id="3.50.30.10">
    <property type="entry name" value="Phosphohistidine domain"/>
    <property type="match status" value="1"/>
</dbReference>
<dbReference type="InterPro" id="IPR013815">
    <property type="entry name" value="ATP_grasp_subdomain_1"/>
</dbReference>
<feature type="domain" description="PEP-utilising enzyme mobile" evidence="1">
    <location>
        <begin position="812"/>
        <end position="880"/>
    </location>
</feature>
<dbReference type="Pfam" id="PF00391">
    <property type="entry name" value="PEP-utilizers"/>
    <property type="match status" value="1"/>
</dbReference>
<dbReference type="InterPro" id="IPR051549">
    <property type="entry name" value="PEP_Utilizing_Enz"/>
</dbReference>
<evidence type="ECO:0000259" key="2">
    <source>
        <dbReference type="Pfam" id="PF01326"/>
    </source>
</evidence>
<feature type="domain" description="Pyruvate phosphate dikinase AMP/ATP-binding" evidence="2">
    <location>
        <begin position="16"/>
        <end position="313"/>
    </location>
</feature>
<dbReference type="Proteomes" id="UP000322244">
    <property type="component" value="Unassembled WGS sequence"/>
</dbReference>
<dbReference type="EMBL" id="VLNY01000001">
    <property type="protein sequence ID" value="KAA0024861.1"/>
    <property type="molecule type" value="Genomic_DNA"/>
</dbReference>
<protein>
    <submittedName>
        <fullName evidence="3">Phosphoenolpyruvate synthase</fullName>
    </submittedName>
</protein>
<evidence type="ECO:0000259" key="1">
    <source>
        <dbReference type="Pfam" id="PF00391"/>
    </source>
</evidence>
<dbReference type="Gene3D" id="3.30.470.20">
    <property type="entry name" value="ATP-grasp fold, B domain"/>
    <property type="match status" value="1"/>
</dbReference>
<dbReference type="InterPro" id="IPR002192">
    <property type="entry name" value="PPDK_AMP/ATP-bd"/>
</dbReference>
<dbReference type="RefSeq" id="WP_149428636.1">
    <property type="nucleotide sequence ID" value="NZ_VLNY01000001.1"/>
</dbReference>
<keyword evidence="4" id="KW-1185">Reference proteome</keyword>
<reference evidence="3 4" key="1">
    <citation type="submission" date="2019-07" db="EMBL/GenBank/DDBJ databases">
        <title>Rhodococcus cavernicolus sp. nov., isolated from a cave.</title>
        <authorList>
            <person name="Lee S.D."/>
        </authorList>
    </citation>
    <scope>NUCLEOTIDE SEQUENCE [LARGE SCALE GENOMIC DNA]</scope>
    <source>
        <strain evidence="3 4">C1-24</strain>
    </source>
</reference>
<dbReference type="OrthoDB" id="9765468at2"/>
<sequence length="893" mass="98160">MTVLLDSSQAIEAGVDQVGGKASGLARLVNAGANVPWWNVIGVDAFHAHLKRADPADLLDRTLRSTETDDIEVAAEQLRTAIIETPLDPDLVAAVEKVMTGRGPVAVRSSAVGEDGAARSFAGMYETFLFRTDAQQVVDAIRRCWASAFNARSLAYRRQQNDEIDTPSVAVIVQDMVDGTVSGVLFTDNPVTGSTDELLISASWGLGEGVVNGTCNTDDIVVSHTGAEVSVTIGDKDIRFVRDEAGGVREEPVPDDQRKIRCLEHSATAALATESLRVATAFGAPQDIEWTLHDGKPVLLQARPITAKAKAADPSVLGEWRTVWDNSNIQESFNGVTLPLTFSWAAAVYEVIFRDTLRMIGVREQVVIEHEPVLRNMVGLVSGRVYYNINNWYRVLQLTPSFERNKTDVEKMIGLEHPVDFIEGIHLTRTEKLQKIPHLVPVAATLGWRMANRDKLVQRFLAEVGGAVEQIRRDYAKADGLGDLLDLADDGLRLFDRWSVQILNDLYLSNQAGRARRLLGDSDNGEELVAGLLAAQEAVESLQPTMILMRVAVQIRGDDALRAALSSGSQLESLAAVREQSPAIAQQLDHFIDKFGDRCMGEQKLETISLRQDPSFVTSILRNYVDDPDIDPERFEQAQRDRQVEFEREALASLSPRERKRLIGIMQKARAAVRARESMRLTRTRIVGVGRAIYCEVGRLLSEAGELADPRDVFYLTMEELRAFADGRSMAADLDALVRTRKTEFAAYEDTEPPNQFETFGPPYSKTTRYKSQVPVEMQEGRILRGTGCWPGIVEGDVQVVLSPTDDLSVSGKILTTMRTDPGWGPLFPSVKGLLIERGSTLSHSAVLSRELGIPAVVGVPGLMSTIRSGERVRLDGGAGIVERLDDERADAE</sequence>
<gene>
    <name evidence="3" type="ORF">FOY51_02735</name>
</gene>
<accession>A0A5A7SKV3</accession>
<proteinExistence type="predicted"/>
<dbReference type="AlphaFoldDB" id="A0A5A7SKV3"/>
<comment type="caution">
    <text evidence="3">The sequence shown here is derived from an EMBL/GenBank/DDBJ whole genome shotgun (WGS) entry which is preliminary data.</text>
</comment>
<organism evidence="3 4">
    <name type="scientific">Antrihabitans cavernicola</name>
    <dbReference type="NCBI Taxonomy" id="2495913"/>
    <lineage>
        <taxon>Bacteria</taxon>
        <taxon>Bacillati</taxon>
        <taxon>Actinomycetota</taxon>
        <taxon>Actinomycetes</taxon>
        <taxon>Mycobacteriales</taxon>
        <taxon>Nocardiaceae</taxon>
        <taxon>Antrihabitans</taxon>
    </lineage>
</organism>
<dbReference type="Gene3D" id="3.30.1490.20">
    <property type="entry name" value="ATP-grasp fold, A domain"/>
    <property type="match status" value="1"/>
</dbReference>
<dbReference type="InterPro" id="IPR008279">
    <property type="entry name" value="PEP-util_enz_mobile_dom"/>
</dbReference>
<dbReference type="SUPFAM" id="SSF52009">
    <property type="entry name" value="Phosphohistidine domain"/>
    <property type="match status" value="1"/>
</dbReference>
<evidence type="ECO:0000313" key="4">
    <source>
        <dbReference type="Proteomes" id="UP000322244"/>
    </source>
</evidence>
<dbReference type="SUPFAM" id="SSF56059">
    <property type="entry name" value="Glutathione synthetase ATP-binding domain-like"/>
    <property type="match status" value="1"/>
</dbReference>
<dbReference type="PANTHER" id="PTHR43615">
    <property type="entry name" value="PHOSPHOENOLPYRUVATE SYNTHASE-RELATED"/>
    <property type="match status" value="1"/>
</dbReference>
<dbReference type="InterPro" id="IPR036637">
    <property type="entry name" value="Phosphohistidine_dom_sf"/>
</dbReference>
<name>A0A5A7SKV3_9NOCA</name>
<dbReference type="GO" id="GO:0005524">
    <property type="term" value="F:ATP binding"/>
    <property type="evidence" value="ECO:0007669"/>
    <property type="project" value="InterPro"/>
</dbReference>
<dbReference type="PANTHER" id="PTHR43615:SF1">
    <property type="entry name" value="PPDK_N DOMAIN-CONTAINING PROTEIN"/>
    <property type="match status" value="1"/>
</dbReference>
<keyword evidence="3" id="KW-0670">Pyruvate</keyword>
<dbReference type="GO" id="GO:0016301">
    <property type="term" value="F:kinase activity"/>
    <property type="evidence" value="ECO:0007669"/>
    <property type="project" value="InterPro"/>
</dbReference>
<dbReference type="Pfam" id="PF01326">
    <property type="entry name" value="PPDK_N"/>
    <property type="match status" value="1"/>
</dbReference>
<dbReference type="NCBIfam" id="NF004881">
    <property type="entry name" value="PRK06241.2-2"/>
    <property type="match status" value="1"/>
</dbReference>